<evidence type="ECO:0000256" key="4">
    <source>
        <dbReference type="ARBA" id="ARBA00023136"/>
    </source>
</evidence>
<dbReference type="InterPro" id="IPR050186">
    <property type="entry name" value="TPT_transporter"/>
</dbReference>
<feature type="transmembrane region" description="Helical" evidence="5">
    <location>
        <begin position="316"/>
        <end position="333"/>
    </location>
</feature>
<feature type="transmembrane region" description="Helical" evidence="5">
    <location>
        <begin position="288"/>
        <end position="310"/>
    </location>
</feature>
<dbReference type="AlphaFoldDB" id="A0A4V1IWG9"/>
<gene>
    <name evidence="7" type="ORF">THASP1DRAFT_30663</name>
</gene>
<dbReference type="OrthoDB" id="5547497at2759"/>
<feature type="domain" description="Sugar phosphate transporter" evidence="6">
    <location>
        <begin position="43"/>
        <end position="331"/>
    </location>
</feature>
<evidence type="ECO:0000256" key="3">
    <source>
        <dbReference type="ARBA" id="ARBA00022989"/>
    </source>
</evidence>
<keyword evidence="2 5" id="KW-0812">Transmembrane</keyword>
<keyword evidence="8" id="KW-1185">Reference proteome</keyword>
<evidence type="ECO:0000256" key="2">
    <source>
        <dbReference type="ARBA" id="ARBA00022692"/>
    </source>
</evidence>
<feature type="transmembrane region" description="Helical" evidence="5">
    <location>
        <begin position="63"/>
        <end position="84"/>
    </location>
</feature>
<comment type="subcellular location">
    <subcellularLocation>
        <location evidence="1">Membrane</location>
        <topology evidence="1">Multi-pass membrane protein</topology>
    </subcellularLocation>
</comment>
<feature type="transmembrane region" description="Helical" evidence="5">
    <location>
        <begin position="232"/>
        <end position="255"/>
    </location>
</feature>
<dbReference type="EMBL" id="KZ992707">
    <property type="protein sequence ID" value="RKP07519.1"/>
    <property type="molecule type" value="Genomic_DNA"/>
</dbReference>
<evidence type="ECO:0000313" key="8">
    <source>
        <dbReference type="Proteomes" id="UP000271241"/>
    </source>
</evidence>
<evidence type="ECO:0000256" key="1">
    <source>
        <dbReference type="ARBA" id="ARBA00004141"/>
    </source>
</evidence>
<protein>
    <recommendedName>
        <fullName evidence="6">Sugar phosphate transporter domain-containing protein</fullName>
    </recommendedName>
</protein>
<dbReference type="Pfam" id="PF03151">
    <property type="entry name" value="TPT"/>
    <property type="match status" value="1"/>
</dbReference>
<sequence length="358" mass="39109">MERRSASRHVRAFSTSLPSPATHITTRPPSATATLVAVLVSAFVSLSFTLLNRFMLSSSEFRALFSLAIAAIQLIMAVTVLELARWLGLRRLVDEQATTPVIPSKYIDWEAARHAMPASVAYTVMIVLNTVALRYVNVASFQMARYASVLFAVALTPLLLYQAVPMRILAVVVISVAGCLVEQAHSLFYTSAGLWLALASGIAIAVYSVIAKRSLIRLGNSVWRLLRYMLPMAAAQLCPVAIFSGELSALFNVYFIRSFGFWLIAYINSATGLAITAALLFQLRYTTPITSIVATSARMSIQTALVVILASGPVGWQNGVAIVACVGALAYCLHAQQQQQQQQQQQWQKRQHSASMHE</sequence>
<feature type="transmembrane region" description="Helical" evidence="5">
    <location>
        <begin position="194"/>
        <end position="211"/>
    </location>
</feature>
<organism evidence="7 8">
    <name type="scientific">Thamnocephalis sphaerospora</name>
    <dbReference type="NCBI Taxonomy" id="78915"/>
    <lineage>
        <taxon>Eukaryota</taxon>
        <taxon>Fungi</taxon>
        <taxon>Fungi incertae sedis</taxon>
        <taxon>Zoopagomycota</taxon>
        <taxon>Zoopagomycotina</taxon>
        <taxon>Zoopagomycetes</taxon>
        <taxon>Zoopagales</taxon>
        <taxon>Sigmoideomycetaceae</taxon>
        <taxon>Thamnocephalis</taxon>
    </lineage>
</organism>
<proteinExistence type="predicted"/>
<dbReference type="InterPro" id="IPR004853">
    <property type="entry name" value="Sugar_P_trans_dom"/>
</dbReference>
<accession>A0A4V1IWG9</accession>
<dbReference type="GO" id="GO:0016020">
    <property type="term" value="C:membrane"/>
    <property type="evidence" value="ECO:0007669"/>
    <property type="project" value="UniProtKB-SubCell"/>
</dbReference>
<evidence type="ECO:0000256" key="5">
    <source>
        <dbReference type="SAM" id="Phobius"/>
    </source>
</evidence>
<keyword evidence="3 5" id="KW-1133">Transmembrane helix</keyword>
<evidence type="ECO:0000259" key="6">
    <source>
        <dbReference type="Pfam" id="PF03151"/>
    </source>
</evidence>
<dbReference type="Proteomes" id="UP000271241">
    <property type="component" value="Unassembled WGS sequence"/>
</dbReference>
<feature type="transmembrane region" description="Helical" evidence="5">
    <location>
        <begin position="261"/>
        <end position="281"/>
    </location>
</feature>
<keyword evidence="4 5" id="KW-0472">Membrane</keyword>
<feature type="transmembrane region" description="Helical" evidence="5">
    <location>
        <begin position="115"/>
        <end position="137"/>
    </location>
</feature>
<dbReference type="PANTHER" id="PTHR11132">
    <property type="entry name" value="SOLUTE CARRIER FAMILY 35"/>
    <property type="match status" value="1"/>
</dbReference>
<evidence type="ECO:0000313" key="7">
    <source>
        <dbReference type="EMBL" id="RKP07519.1"/>
    </source>
</evidence>
<reference evidence="8" key="1">
    <citation type="journal article" date="2018" name="Nat. Microbiol.">
        <title>Leveraging single-cell genomics to expand the fungal tree of life.</title>
        <authorList>
            <person name="Ahrendt S.R."/>
            <person name="Quandt C.A."/>
            <person name="Ciobanu D."/>
            <person name="Clum A."/>
            <person name="Salamov A."/>
            <person name="Andreopoulos B."/>
            <person name="Cheng J.F."/>
            <person name="Woyke T."/>
            <person name="Pelin A."/>
            <person name="Henrissat B."/>
            <person name="Reynolds N.K."/>
            <person name="Benny G.L."/>
            <person name="Smith M.E."/>
            <person name="James T.Y."/>
            <person name="Grigoriev I.V."/>
        </authorList>
    </citation>
    <scope>NUCLEOTIDE SEQUENCE [LARGE SCALE GENOMIC DNA]</scope>
    <source>
        <strain evidence="8">RSA 1356</strain>
    </source>
</reference>
<feature type="transmembrane region" description="Helical" evidence="5">
    <location>
        <begin position="31"/>
        <end position="51"/>
    </location>
</feature>
<name>A0A4V1IWG9_9FUNG</name>
<dbReference type="STRING" id="78915.A0A4V1IWG9"/>